<proteinExistence type="predicted"/>
<organism evidence="1">
    <name type="scientific">bioreactor metagenome</name>
    <dbReference type="NCBI Taxonomy" id="1076179"/>
    <lineage>
        <taxon>unclassified sequences</taxon>
        <taxon>metagenomes</taxon>
        <taxon>ecological metagenomes</taxon>
    </lineage>
</organism>
<dbReference type="InterPro" id="IPR011006">
    <property type="entry name" value="CheY-like_superfamily"/>
</dbReference>
<accession>A0A644Y1H9</accession>
<evidence type="ECO:0008006" key="2">
    <source>
        <dbReference type="Google" id="ProtNLM"/>
    </source>
</evidence>
<protein>
    <recommendedName>
        <fullName evidence="2">Response regulatory domain-containing protein</fullName>
    </recommendedName>
</protein>
<dbReference type="SUPFAM" id="SSF52172">
    <property type="entry name" value="CheY-like"/>
    <property type="match status" value="1"/>
</dbReference>
<gene>
    <name evidence="1" type="ORF">SDC9_68206</name>
</gene>
<dbReference type="EMBL" id="VSSQ01003660">
    <property type="protein sequence ID" value="MPM21761.1"/>
    <property type="molecule type" value="Genomic_DNA"/>
</dbReference>
<name>A0A644Y1H9_9ZZZZ</name>
<comment type="caution">
    <text evidence="1">The sequence shown here is derived from an EMBL/GenBank/DDBJ whole genome shotgun (WGS) entry which is preliminary data.</text>
</comment>
<dbReference type="Gene3D" id="3.40.50.2300">
    <property type="match status" value="1"/>
</dbReference>
<reference evidence="1" key="1">
    <citation type="submission" date="2019-08" db="EMBL/GenBank/DDBJ databases">
        <authorList>
            <person name="Kucharzyk K."/>
            <person name="Murdoch R.W."/>
            <person name="Higgins S."/>
            <person name="Loffler F."/>
        </authorList>
    </citation>
    <scope>NUCLEOTIDE SEQUENCE</scope>
</reference>
<sequence>MLADFKTPCKRIFDSFHTFPQPFCKIIGAVCFLVRLEAICANSVVIFQNGTYDTLRDSPGALRGEKVAVVRVAVCDNSVSSAEQIQNWICRYCELYGYSVSFRMFLSPDSFTASKETFEAVFCGFGGGTGFLAARGLRERDRNCKIILIDDTPEYAIRSVRLHCTDFILRPVDFRKIVRSMQLAAGRQSV</sequence>
<evidence type="ECO:0000313" key="1">
    <source>
        <dbReference type="EMBL" id="MPM21761.1"/>
    </source>
</evidence>
<dbReference type="AlphaFoldDB" id="A0A644Y1H9"/>